<reference evidence="3" key="1">
    <citation type="submission" date="2016-10" db="EMBL/GenBank/DDBJ databases">
        <authorList>
            <person name="Varghese N."/>
            <person name="Submissions S."/>
        </authorList>
    </citation>
    <scope>NUCLEOTIDE SEQUENCE [LARGE SCALE GENOMIC DNA]</scope>
    <source>
        <strain evidence="3">B4,CECT 8067,JCM 17497</strain>
    </source>
</reference>
<name>A0A1G8Y1U7_9EURY</name>
<dbReference type="InterPro" id="IPR040624">
    <property type="entry name" value="HalOD1"/>
</dbReference>
<dbReference type="RefSeq" id="WP_090305064.1">
    <property type="nucleotide sequence ID" value="NZ_FNFE01000002.1"/>
</dbReference>
<gene>
    <name evidence="2" type="ORF">SAMN04515672_1980</name>
</gene>
<proteinExistence type="predicted"/>
<dbReference type="EMBL" id="FNFE01000002">
    <property type="protein sequence ID" value="SDJ96424.1"/>
    <property type="molecule type" value="Genomic_DNA"/>
</dbReference>
<organism evidence="2 3">
    <name type="scientific">Natronorubrum texcoconense</name>
    <dbReference type="NCBI Taxonomy" id="1095776"/>
    <lineage>
        <taxon>Archaea</taxon>
        <taxon>Methanobacteriati</taxon>
        <taxon>Methanobacteriota</taxon>
        <taxon>Stenosarchaea group</taxon>
        <taxon>Halobacteria</taxon>
        <taxon>Halobacteriales</taxon>
        <taxon>Natrialbaceae</taxon>
        <taxon>Natronorubrum</taxon>
    </lineage>
</organism>
<dbReference type="AlphaFoldDB" id="A0A1G8Y1U7"/>
<dbReference type="OrthoDB" id="193772at2157"/>
<sequence>MSGTTRDRLTPVSKTVDRPLYYDEGRGTYHAWCADADYEPVSTGLVMAVSSILEADPADLESLSDSIDPDALNALVGHWGERESQGGRNSIAFSFADCLITVYADGEIVIDPDRSLDGPIGV</sequence>
<feature type="domain" description="Halobacterial output" evidence="1">
    <location>
        <begin position="37"/>
        <end position="112"/>
    </location>
</feature>
<accession>A0A1G8Y1U7</accession>
<evidence type="ECO:0000313" key="2">
    <source>
        <dbReference type="EMBL" id="SDJ96424.1"/>
    </source>
</evidence>
<keyword evidence="3" id="KW-1185">Reference proteome</keyword>
<protein>
    <recommendedName>
        <fullName evidence="1">Halobacterial output domain-containing protein</fullName>
    </recommendedName>
</protein>
<evidence type="ECO:0000313" key="3">
    <source>
        <dbReference type="Proteomes" id="UP000198882"/>
    </source>
</evidence>
<dbReference type="Proteomes" id="UP000198882">
    <property type="component" value="Unassembled WGS sequence"/>
</dbReference>
<dbReference type="Pfam" id="PF18545">
    <property type="entry name" value="HalOD1"/>
    <property type="match status" value="1"/>
</dbReference>
<evidence type="ECO:0000259" key="1">
    <source>
        <dbReference type="Pfam" id="PF18545"/>
    </source>
</evidence>